<comment type="caution">
    <text evidence="2">The sequence shown here is derived from an EMBL/GenBank/DDBJ whole genome shotgun (WGS) entry which is preliminary data.</text>
</comment>
<sequence>MFNTAQRVGSSFGIAVVGSVFFRTLGDATGVSQAKAFSDGLQTSMYVNIALLVVCFVLVFRLPKKI</sequence>
<dbReference type="PATRIC" id="fig|1265819.5.peg.1417"/>
<dbReference type="Proteomes" id="UP000019253">
    <property type="component" value="Unassembled WGS sequence"/>
</dbReference>
<dbReference type="STRING" id="1265819.PGRAN_07091"/>
<evidence type="ECO:0000313" key="3">
    <source>
        <dbReference type="Proteomes" id="UP000019253"/>
    </source>
</evidence>
<keyword evidence="1" id="KW-0812">Transmembrane</keyword>
<name>W7BC71_9LIST</name>
<reference evidence="2 3" key="1">
    <citation type="journal article" date="2014" name="Int. J. Syst. Evol. Microbiol.">
        <title>Listeria floridensis sp. nov., Listeria aquatica sp. nov., Listeria cornellensis sp. nov., Listeria riparia sp. nov. and Listeria grandensis sp. nov., from agricultural and natural environments.</title>
        <authorList>
            <person name="den Bakker H.C."/>
            <person name="Warchocki S."/>
            <person name="Wright E.M."/>
            <person name="Allred A.F."/>
            <person name="Ahlstrom C."/>
            <person name="Manuel C.S."/>
            <person name="Stasiewicz M.J."/>
            <person name="Burrell A."/>
            <person name="Roof S."/>
            <person name="Strawn L."/>
            <person name="Fortes E.D."/>
            <person name="Nightingale K.K."/>
            <person name="Kephart D."/>
            <person name="Wiedmann M."/>
        </authorList>
    </citation>
    <scope>NUCLEOTIDE SEQUENCE [LARGE SCALE GENOMIC DNA]</scope>
    <source>
        <strain evidence="3">FSL F6-971</strain>
    </source>
</reference>
<gene>
    <name evidence="2" type="ORF">PGRAN_07091</name>
</gene>
<feature type="transmembrane region" description="Helical" evidence="1">
    <location>
        <begin position="7"/>
        <end position="25"/>
    </location>
</feature>
<dbReference type="AlphaFoldDB" id="W7BC71"/>
<evidence type="ECO:0000256" key="1">
    <source>
        <dbReference type="SAM" id="Phobius"/>
    </source>
</evidence>
<feature type="transmembrane region" description="Helical" evidence="1">
    <location>
        <begin position="45"/>
        <end position="62"/>
    </location>
</feature>
<protein>
    <submittedName>
        <fullName evidence="2">Major facilitator family transporter</fullName>
    </submittedName>
</protein>
<keyword evidence="3" id="KW-1185">Reference proteome</keyword>
<organism evidence="2 3">
    <name type="scientific">Listeria grandensis FSL F6-0971</name>
    <dbReference type="NCBI Taxonomy" id="1265819"/>
    <lineage>
        <taxon>Bacteria</taxon>
        <taxon>Bacillati</taxon>
        <taxon>Bacillota</taxon>
        <taxon>Bacilli</taxon>
        <taxon>Bacillales</taxon>
        <taxon>Listeriaceae</taxon>
        <taxon>Listeria</taxon>
    </lineage>
</organism>
<dbReference type="EMBL" id="AODD01000008">
    <property type="protein sequence ID" value="EUJ23652.1"/>
    <property type="molecule type" value="Genomic_DNA"/>
</dbReference>
<keyword evidence="1" id="KW-1133">Transmembrane helix</keyword>
<proteinExistence type="predicted"/>
<keyword evidence="1" id="KW-0472">Membrane</keyword>
<accession>W7BC71</accession>
<evidence type="ECO:0000313" key="2">
    <source>
        <dbReference type="EMBL" id="EUJ23652.1"/>
    </source>
</evidence>